<evidence type="ECO:0000256" key="14">
    <source>
        <dbReference type="ARBA" id="ARBA00023295"/>
    </source>
</evidence>
<organism evidence="20 21">
    <name type="scientific">Paenibacillus agaridevorans</name>
    <dbReference type="NCBI Taxonomy" id="171404"/>
    <lineage>
        <taxon>Bacteria</taxon>
        <taxon>Bacillati</taxon>
        <taxon>Bacillota</taxon>
        <taxon>Bacilli</taxon>
        <taxon>Bacillales</taxon>
        <taxon>Paenibacillaceae</taxon>
        <taxon>Paenibacillus</taxon>
    </lineage>
</organism>
<dbReference type="GO" id="GO:0008270">
    <property type="term" value="F:zinc ion binding"/>
    <property type="evidence" value="ECO:0007669"/>
    <property type="project" value="UniProtKB-KW"/>
</dbReference>
<dbReference type="GO" id="GO:0003684">
    <property type="term" value="F:damaged DNA binding"/>
    <property type="evidence" value="ECO:0007669"/>
    <property type="project" value="InterPro"/>
</dbReference>
<dbReference type="InterPro" id="IPR012319">
    <property type="entry name" value="FPG_cat"/>
</dbReference>
<dbReference type="SUPFAM" id="SSF57716">
    <property type="entry name" value="Glucocorticoid receptor-like (DNA-binding domain)"/>
    <property type="match status" value="1"/>
</dbReference>
<gene>
    <name evidence="20" type="ORF">PAT3040_02443</name>
</gene>
<sequence length="268" mass="30226">MQELPELELYRALLAERFSGAAITALEFHEDLINEVAMELQQDVVGKSVWFVERRAELIVFHLDNGKRLIFRLSDEASIYVGSSNETLEREASIYIRFDERFLALHGVTAADIELMSVKELESIMKNRGIDPLDKRLSLAKFMERYAKKRSSIKTALVDQSLLAGIGPVYSDEILFEAGLRPDRKTAELSHEEWESLYSALNHIVRDSISHGGVRELPLFAGDGISGLYRERLAVHELEGQTCKRCGGTIKKSSVAGRKCYSCPDCQK</sequence>
<dbReference type="Pfam" id="PF01149">
    <property type="entry name" value="Fapy_DNA_glyco"/>
    <property type="match status" value="1"/>
</dbReference>
<keyword evidence="8" id="KW-0378">Hydrolase</keyword>
<dbReference type="FunFam" id="1.10.8.50:FF:000003">
    <property type="entry name" value="Formamidopyrimidine-DNA glycosylase"/>
    <property type="match status" value="1"/>
</dbReference>
<dbReference type="EC" id="4.2.99.18" evidence="3"/>
<comment type="cofactor">
    <cofactor evidence="1">
        <name>Zn(2+)</name>
        <dbReference type="ChEBI" id="CHEBI:29105"/>
    </cofactor>
</comment>
<keyword evidence="12" id="KW-0456">Lyase</keyword>
<evidence type="ECO:0000256" key="5">
    <source>
        <dbReference type="ARBA" id="ARBA00022723"/>
    </source>
</evidence>
<evidence type="ECO:0000256" key="13">
    <source>
        <dbReference type="ARBA" id="ARBA00023268"/>
    </source>
</evidence>
<comment type="caution">
    <text evidence="20">The sequence shown here is derived from an EMBL/GenBank/DDBJ whole genome shotgun (WGS) entry which is preliminary data.</text>
</comment>
<dbReference type="SUPFAM" id="SSF46946">
    <property type="entry name" value="S13-like H2TH domain"/>
    <property type="match status" value="1"/>
</dbReference>
<evidence type="ECO:0000259" key="19">
    <source>
        <dbReference type="PROSITE" id="PS51068"/>
    </source>
</evidence>
<dbReference type="Gene3D" id="1.10.8.50">
    <property type="match status" value="1"/>
</dbReference>
<keyword evidence="13" id="KW-0511">Multifunctional enzyme</keyword>
<keyword evidence="6" id="KW-0227">DNA damage</keyword>
<comment type="catalytic activity">
    <reaction evidence="16">
        <text>2'-deoxyribonucleotide-(2'-deoxyribose 5'-phosphate)-2'-deoxyribonucleotide-DNA = a 3'-end 2'-deoxyribonucleotide-(2,3-dehydro-2,3-deoxyribose 5'-phosphate)-DNA + a 5'-end 5'-phospho-2'-deoxyribonucleoside-DNA + H(+)</text>
        <dbReference type="Rhea" id="RHEA:66592"/>
        <dbReference type="Rhea" id="RHEA-COMP:13180"/>
        <dbReference type="Rhea" id="RHEA-COMP:16897"/>
        <dbReference type="Rhea" id="RHEA-COMP:17067"/>
        <dbReference type="ChEBI" id="CHEBI:15378"/>
        <dbReference type="ChEBI" id="CHEBI:136412"/>
        <dbReference type="ChEBI" id="CHEBI:157695"/>
        <dbReference type="ChEBI" id="CHEBI:167181"/>
        <dbReference type="EC" id="4.2.99.18"/>
    </reaction>
</comment>
<dbReference type="InterPro" id="IPR000214">
    <property type="entry name" value="Znf_DNA_glyclase/AP_lyase"/>
</dbReference>
<evidence type="ECO:0000313" key="20">
    <source>
        <dbReference type="EMBL" id="GBG07879.1"/>
    </source>
</evidence>
<dbReference type="GO" id="GO:0003690">
    <property type="term" value="F:double-stranded DNA binding"/>
    <property type="evidence" value="ECO:0007669"/>
    <property type="project" value="UniProtKB-ARBA"/>
</dbReference>
<evidence type="ECO:0000256" key="9">
    <source>
        <dbReference type="ARBA" id="ARBA00022833"/>
    </source>
</evidence>
<evidence type="ECO:0000256" key="15">
    <source>
        <dbReference type="ARBA" id="ARBA00030638"/>
    </source>
</evidence>
<evidence type="ECO:0000313" key="21">
    <source>
        <dbReference type="Proteomes" id="UP000245202"/>
    </source>
</evidence>
<dbReference type="PROSITE" id="PS51068">
    <property type="entry name" value="FPG_CAT"/>
    <property type="match status" value="1"/>
</dbReference>
<feature type="domain" description="Formamidopyrimidine-DNA glycosylase catalytic" evidence="19">
    <location>
        <begin position="2"/>
        <end position="104"/>
    </location>
</feature>
<keyword evidence="9" id="KW-0862">Zinc</keyword>
<keyword evidence="5" id="KW-0479">Metal-binding</keyword>
<dbReference type="Gene3D" id="3.20.190.10">
    <property type="entry name" value="MutM-like, N-terminal"/>
    <property type="match status" value="1"/>
</dbReference>
<evidence type="ECO:0000256" key="12">
    <source>
        <dbReference type="ARBA" id="ARBA00023239"/>
    </source>
</evidence>
<evidence type="ECO:0000256" key="11">
    <source>
        <dbReference type="ARBA" id="ARBA00023204"/>
    </source>
</evidence>
<keyword evidence="14" id="KW-0326">Glycosidase</keyword>
<dbReference type="InterPro" id="IPR010979">
    <property type="entry name" value="Ribosomal_uS13-like_H2TH"/>
</dbReference>
<dbReference type="AlphaFoldDB" id="A0A2R5EQE3"/>
<dbReference type="GO" id="GO:0140078">
    <property type="term" value="F:class I DNA-(apurinic or apyrimidinic site) endonuclease activity"/>
    <property type="evidence" value="ECO:0007669"/>
    <property type="project" value="UniProtKB-EC"/>
</dbReference>
<dbReference type="GO" id="GO:0000703">
    <property type="term" value="F:oxidized pyrimidine nucleobase lesion DNA N-glycosylase activity"/>
    <property type="evidence" value="ECO:0007669"/>
    <property type="project" value="TreeGrafter"/>
</dbReference>
<evidence type="ECO:0000256" key="4">
    <source>
        <dbReference type="ARBA" id="ARBA00016240"/>
    </source>
</evidence>
<dbReference type="Pfam" id="PF06831">
    <property type="entry name" value="H2TH"/>
    <property type="match status" value="1"/>
</dbReference>
<feature type="domain" description="FPG-type" evidence="18">
    <location>
        <begin position="234"/>
        <end position="268"/>
    </location>
</feature>
<keyword evidence="10" id="KW-0238">DNA-binding</keyword>
<keyword evidence="7 17" id="KW-0863">Zinc-finger</keyword>
<keyword evidence="21" id="KW-1185">Reference proteome</keyword>
<evidence type="ECO:0000256" key="2">
    <source>
        <dbReference type="ARBA" id="ARBA00009409"/>
    </source>
</evidence>
<evidence type="ECO:0000256" key="8">
    <source>
        <dbReference type="ARBA" id="ARBA00022801"/>
    </source>
</evidence>
<name>A0A2R5EQE3_9BACL</name>
<reference evidence="20 21" key="1">
    <citation type="submission" date="2017-08" db="EMBL/GenBank/DDBJ databases">
        <title>Substantial Increase in Enzyme Production by Combined Drug-Resistance Mutations in Paenibacillus agaridevorans.</title>
        <authorList>
            <person name="Tanaka Y."/>
            <person name="Funane K."/>
            <person name="Hosaka T."/>
            <person name="Shiwa Y."/>
            <person name="Fujita N."/>
            <person name="Miyazaki T."/>
            <person name="Yoshikawa H."/>
            <person name="Murakami K."/>
            <person name="Kasahara K."/>
            <person name="Inaoka T."/>
            <person name="Hiraga Y."/>
            <person name="Ochi K."/>
        </authorList>
    </citation>
    <scope>NUCLEOTIDE SEQUENCE [LARGE SCALE GENOMIC DNA]</scope>
    <source>
        <strain evidence="20 21">T-3040</strain>
    </source>
</reference>
<protein>
    <recommendedName>
        <fullName evidence="4">Formamidopyrimidine-DNA glycosylase</fullName>
        <ecNumber evidence="3">4.2.99.18</ecNumber>
    </recommendedName>
    <alternativeName>
        <fullName evidence="15">DNA-(apurinic or apyrimidinic site) lyase MutM</fullName>
    </alternativeName>
</protein>
<accession>A0A2R5EQE3</accession>
<evidence type="ECO:0000256" key="17">
    <source>
        <dbReference type="PROSITE-ProRule" id="PRU00391"/>
    </source>
</evidence>
<evidence type="ECO:0000256" key="10">
    <source>
        <dbReference type="ARBA" id="ARBA00023125"/>
    </source>
</evidence>
<dbReference type="EMBL" id="BDQX01000116">
    <property type="protein sequence ID" value="GBG07879.1"/>
    <property type="molecule type" value="Genomic_DNA"/>
</dbReference>
<evidence type="ECO:0000256" key="16">
    <source>
        <dbReference type="ARBA" id="ARBA00044632"/>
    </source>
</evidence>
<evidence type="ECO:0000256" key="7">
    <source>
        <dbReference type="ARBA" id="ARBA00022771"/>
    </source>
</evidence>
<comment type="similarity">
    <text evidence="2">Belongs to the FPG family.</text>
</comment>
<dbReference type="SUPFAM" id="SSF81624">
    <property type="entry name" value="N-terminal domain of MutM-like DNA repair proteins"/>
    <property type="match status" value="1"/>
</dbReference>
<dbReference type="InterPro" id="IPR035937">
    <property type="entry name" value="FPG_N"/>
</dbReference>
<dbReference type="InterPro" id="IPR010663">
    <property type="entry name" value="Znf_FPG/IleRS"/>
</dbReference>
<dbReference type="Pfam" id="PF06827">
    <property type="entry name" value="zf-FPG_IleRS"/>
    <property type="match status" value="1"/>
</dbReference>
<dbReference type="PANTHER" id="PTHR42697">
    <property type="entry name" value="ENDONUCLEASE 8"/>
    <property type="match status" value="1"/>
</dbReference>
<dbReference type="InterPro" id="IPR015886">
    <property type="entry name" value="H2TH_FPG"/>
</dbReference>
<dbReference type="Proteomes" id="UP000245202">
    <property type="component" value="Unassembled WGS sequence"/>
</dbReference>
<keyword evidence="11" id="KW-0234">DNA repair</keyword>
<dbReference type="PROSITE" id="PS51066">
    <property type="entry name" value="ZF_FPG_2"/>
    <property type="match status" value="1"/>
</dbReference>
<dbReference type="GO" id="GO:0006284">
    <property type="term" value="P:base-excision repair"/>
    <property type="evidence" value="ECO:0007669"/>
    <property type="project" value="InterPro"/>
</dbReference>
<dbReference type="GO" id="GO:0008534">
    <property type="term" value="F:oxidized purine nucleobase lesion DNA N-glycosylase activity"/>
    <property type="evidence" value="ECO:0007669"/>
    <property type="project" value="UniProtKB-ARBA"/>
</dbReference>
<dbReference type="PANTHER" id="PTHR42697:SF1">
    <property type="entry name" value="ENDONUCLEASE 8"/>
    <property type="match status" value="1"/>
</dbReference>
<evidence type="ECO:0000256" key="1">
    <source>
        <dbReference type="ARBA" id="ARBA00001947"/>
    </source>
</evidence>
<evidence type="ECO:0000256" key="3">
    <source>
        <dbReference type="ARBA" id="ARBA00012720"/>
    </source>
</evidence>
<evidence type="ECO:0000259" key="18">
    <source>
        <dbReference type="PROSITE" id="PS51066"/>
    </source>
</evidence>
<evidence type="ECO:0000256" key="6">
    <source>
        <dbReference type="ARBA" id="ARBA00022763"/>
    </source>
</evidence>
<dbReference type="RefSeq" id="WP_181376583.1">
    <property type="nucleotide sequence ID" value="NZ_BDQX01000116.1"/>
</dbReference>
<dbReference type="SMART" id="SM01232">
    <property type="entry name" value="H2TH"/>
    <property type="match status" value="1"/>
</dbReference>
<proteinExistence type="inferred from homology"/>